<feature type="compositionally biased region" description="Polar residues" evidence="1">
    <location>
        <begin position="321"/>
        <end position="330"/>
    </location>
</feature>
<feature type="compositionally biased region" description="Low complexity" evidence="1">
    <location>
        <begin position="346"/>
        <end position="380"/>
    </location>
</feature>
<evidence type="ECO:0000313" key="2">
    <source>
        <dbReference type="EMBL" id="KAJ3513025.1"/>
    </source>
</evidence>
<sequence>MLKGVSARLDENVGAHKKDVVGQASRAEKVKKRSRGASLGVPSEHLVGKTKSRRMDGSRVARQHSVLDKGKARAVSASVLTWDMQPTGSDASSYLDRVSTLDCGHDDSFMDVDDGPRSIAPPSFDPPPATLSRPSSSISFPKTPSQAEMPPPALPTKHPSVVHTTPQSSVNHRRHPPSVDVKPRKPDPIPKLHPLLQQQAAQSKSSISASPVLSNPASFNDHVLAQSAVEQRPPPKVDARPQVHAAAPATTNPMPPALTPSNRPPVLGMRRTHTYPSRSGAPRVSNQFFGNNSNNAPLPTRQKGFKPPLLSNSQPQPQLQGRITVNSRPQPQHPARKGNVDVKVEASSSTSRSFPASSNSSGSQNSAKSGTSSASHSRSGSGSGCNTSVDSMPSSIPADVPASDTDPDSSFGDMSFDMDALEETMKMYD</sequence>
<feature type="compositionally biased region" description="Basic and acidic residues" evidence="1">
    <location>
        <begin position="181"/>
        <end position="190"/>
    </location>
</feature>
<proteinExistence type="predicted"/>
<evidence type="ECO:0000256" key="1">
    <source>
        <dbReference type="SAM" id="MobiDB-lite"/>
    </source>
</evidence>
<dbReference type="AlphaFoldDB" id="A0A9W8K4I0"/>
<comment type="caution">
    <text evidence="2">The sequence shown here is derived from an EMBL/GenBank/DDBJ whole genome shotgun (WGS) entry which is preliminary data.</text>
</comment>
<dbReference type="OrthoDB" id="3069983at2759"/>
<keyword evidence="3" id="KW-1185">Reference proteome</keyword>
<reference evidence="2" key="1">
    <citation type="submission" date="2022-07" db="EMBL/GenBank/DDBJ databases">
        <title>Genome Sequence of Agrocybe chaxingu.</title>
        <authorList>
            <person name="Buettner E."/>
        </authorList>
    </citation>
    <scope>NUCLEOTIDE SEQUENCE</scope>
    <source>
        <strain evidence="2">MP-N11</strain>
    </source>
</reference>
<dbReference type="Proteomes" id="UP001148786">
    <property type="component" value="Unassembled WGS sequence"/>
</dbReference>
<dbReference type="EMBL" id="JANKHO010000222">
    <property type="protein sequence ID" value="KAJ3513025.1"/>
    <property type="molecule type" value="Genomic_DNA"/>
</dbReference>
<feature type="compositionally biased region" description="Polar residues" evidence="1">
    <location>
        <begin position="385"/>
        <end position="394"/>
    </location>
</feature>
<feature type="compositionally biased region" description="Low complexity" evidence="1">
    <location>
        <begin position="197"/>
        <end position="210"/>
    </location>
</feature>
<feature type="compositionally biased region" description="Low complexity" evidence="1">
    <location>
        <begin position="408"/>
        <end position="418"/>
    </location>
</feature>
<feature type="compositionally biased region" description="Polar residues" evidence="1">
    <location>
        <begin position="132"/>
        <end position="146"/>
    </location>
</feature>
<organism evidence="2 3">
    <name type="scientific">Agrocybe chaxingu</name>
    <dbReference type="NCBI Taxonomy" id="84603"/>
    <lineage>
        <taxon>Eukaryota</taxon>
        <taxon>Fungi</taxon>
        <taxon>Dikarya</taxon>
        <taxon>Basidiomycota</taxon>
        <taxon>Agaricomycotina</taxon>
        <taxon>Agaricomycetes</taxon>
        <taxon>Agaricomycetidae</taxon>
        <taxon>Agaricales</taxon>
        <taxon>Agaricineae</taxon>
        <taxon>Strophariaceae</taxon>
        <taxon>Agrocybe</taxon>
    </lineage>
</organism>
<feature type="region of interest" description="Disordered" evidence="1">
    <location>
        <begin position="100"/>
        <end position="429"/>
    </location>
</feature>
<feature type="compositionally biased region" description="Basic and acidic residues" evidence="1">
    <location>
        <begin position="53"/>
        <end position="71"/>
    </location>
</feature>
<accession>A0A9W8K4I0</accession>
<name>A0A9W8K4I0_9AGAR</name>
<evidence type="ECO:0000313" key="3">
    <source>
        <dbReference type="Proteomes" id="UP001148786"/>
    </source>
</evidence>
<feature type="compositionally biased region" description="Low complexity" evidence="1">
    <location>
        <begin position="307"/>
        <end position="320"/>
    </location>
</feature>
<feature type="compositionally biased region" description="Polar residues" evidence="1">
    <location>
        <begin position="284"/>
        <end position="297"/>
    </location>
</feature>
<gene>
    <name evidence="2" type="ORF">NLJ89_g3183</name>
</gene>
<feature type="region of interest" description="Disordered" evidence="1">
    <location>
        <begin position="20"/>
        <end position="74"/>
    </location>
</feature>
<protein>
    <submittedName>
        <fullName evidence="2">Uncharacterized protein</fullName>
    </submittedName>
</protein>